<gene>
    <name evidence="4" type="ORF">PCASD_15353</name>
    <name evidence="3" type="ORF">PCASD_26420</name>
</gene>
<evidence type="ECO:0000256" key="1">
    <source>
        <dbReference type="SAM" id="MobiDB-lite"/>
    </source>
</evidence>
<organism evidence="3 5">
    <name type="scientific">Puccinia coronata f. sp. avenae</name>
    <dbReference type="NCBI Taxonomy" id="200324"/>
    <lineage>
        <taxon>Eukaryota</taxon>
        <taxon>Fungi</taxon>
        <taxon>Dikarya</taxon>
        <taxon>Basidiomycota</taxon>
        <taxon>Pucciniomycotina</taxon>
        <taxon>Pucciniomycetes</taxon>
        <taxon>Pucciniales</taxon>
        <taxon>Pucciniaceae</taxon>
        <taxon>Puccinia</taxon>
    </lineage>
</organism>
<feature type="signal peptide" evidence="2">
    <location>
        <begin position="1"/>
        <end position="21"/>
    </location>
</feature>
<protein>
    <submittedName>
        <fullName evidence="3">Uncharacterized protein</fullName>
    </submittedName>
</protein>
<evidence type="ECO:0000313" key="5">
    <source>
        <dbReference type="Proteomes" id="UP000235392"/>
    </source>
</evidence>
<dbReference type="EMBL" id="PGCI01000146">
    <property type="protein sequence ID" value="PLW37214.1"/>
    <property type="molecule type" value="Genomic_DNA"/>
</dbReference>
<feature type="region of interest" description="Disordered" evidence="1">
    <location>
        <begin position="49"/>
        <end position="73"/>
    </location>
</feature>
<dbReference type="EMBL" id="PGCI01001270">
    <property type="protein sequence ID" value="PLW05974.1"/>
    <property type="molecule type" value="Genomic_DNA"/>
</dbReference>
<evidence type="ECO:0000313" key="3">
    <source>
        <dbReference type="EMBL" id="PLW05974.1"/>
    </source>
</evidence>
<evidence type="ECO:0000313" key="4">
    <source>
        <dbReference type="EMBL" id="PLW37214.1"/>
    </source>
</evidence>
<sequence>MISIFFLVWLVVLSQFLNYEALGMFSSLCGKYANSARLSDPKVLPLGKSSDSAGFPGKVTSCPESSGATGSPDRAFSFPRLELSLSEEKELKDWLSITYEPYQIPFWLAGVSGYSEPSFLRRLLKDNPTLPVLLKQYDIDQREPRAHLTPKMRELLDRALKEISLPAGDDQTSAILAFYLEALAKITPVAPLDSVEPLRHRIWAHIEGNFKNIAGIIHERNKPMFESLAAVCRLPVDDH</sequence>
<dbReference type="Proteomes" id="UP000235392">
    <property type="component" value="Unassembled WGS sequence"/>
</dbReference>
<dbReference type="AlphaFoldDB" id="A0A2N5RYD2"/>
<feature type="chain" id="PRO_5014563063" evidence="2">
    <location>
        <begin position="22"/>
        <end position="239"/>
    </location>
</feature>
<name>A0A2N5RYD2_9BASI</name>
<proteinExistence type="predicted"/>
<reference evidence="3 5" key="1">
    <citation type="submission" date="2017-11" db="EMBL/GenBank/DDBJ databases">
        <title>De novo assembly and phasing of dikaryotic genomes from two isolates of Puccinia coronata f. sp. avenae, the causal agent of oat crown rust.</title>
        <authorList>
            <person name="Miller M.E."/>
            <person name="Zhang Y."/>
            <person name="Omidvar V."/>
            <person name="Sperschneider J."/>
            <person name="Schwessinger B."/>
            <person name="Raley C."/>
            <person name="Palmer J.M."/>
            <person name="Garnica D."/>
            <person name="Upadhyaya N."/>
            <person name="Rathjen J."/>
            <person name="Taylor J.M."/>
            <person name="Park R.F."/>
            <person name="Dodds P.N."/>
            <person name="Hirsch C.D."/>
            <person name="Kianian S.F."/>
            <person name="Figueroa M."/>
        </authorList>
    </citation>
    <scope>NUCLEOTIDE SEQUENCE [LARGE SCALE GENOMIC DNA]</scope>
    <source>
        <strain evidence="3">12SD80</strain>
    </source>
</reference>
<keyword evidence="2" id="KW-0732">Signal</keyword>
<evidence type="ECO:0000256" key="2">
    <source>
        <dbReference type="SAM" id="SignalP"/>
    </source>
</evidence>
<comment type="caution">
    <text evidence="3">The sequence shown here is derived from an EMBL/GenBank/DDBJ whole genome shotgun (WGS) entry which is preliminary data.</text>
</comment>
<accession>A0A2N5RYD2</accession>